<dbReference type="InterPro" id="IPR018741">
    <property type="entry name" value="DUF2288"/>
</dbReference>
<dbReference type="Pfam" id="PF10052">
    <property type="entry name" value="DUF2288"/>
    <property type="match status" value="1"/>
</dbReference>
<dbReference type="RefSeq" id="WP_245597809.1">
    <property type="nucleotide sequence ID" value="NZ_BSOR01000039.1"/>
</dbReference>
<comment type="caution">
    <text evidence="1">The sequence shown here is derived from an EMBL/GenBank/DDBJ whole genome shotgun (WGS) entry which is preliminary data.</text>
</comment>
<sequence>MPSLLNSFFNITRKNIKVENNMQNEHPDARKPDLLRSKLTLETALISWRELEVHHARGSVVQVSADLDLTEVGYQLTEDNRAQFQQWLDSGEVGTVADEDAHAWHQENTELWALVVAPWVLVQYRPKKPADARLQ</sequence>
<organism evidence="1 2">
    <name type="scientific">Marinospirillum insulare</name>
    <dbReference type="NCBI Taxonomy" id="217169"/>
    <lineage>
        <taxon>Bacteria</taxon>
        <taxon>Pseudomonadati</taxon>
        <taxon>Pseudomonadota</taxon>
        <taxon>Gammaproteobacteria</taxon>
        <taxon>Oceanospirillales</taxon>
        <taxon>Oceanospirillaceae</taxon>
        <taxon>Marinospirillum</taxon>
    </lineage>
</organism>
<evidence type="ECO:0000313" key="1">
    <source>
        <dbReference type="EMBL" id="GLR64894.1"/>
    </source>
</evidence>
<evidence type="ECO:0000313" key="2">
    <source>
        <dbReference type="Proteomes" id="UP001156682"/>
    </source>
</evidence>
<protein>
    <recommendedName>
        <fullName evidence="3">DUF2288 domain-containing protein</fullName>
    </recommendedName>
</protein>
<name>A0ABQ5ZY20_9GAMM</name>
<dbReference type="Proteomes" id="UP001156682">
    <property type="component" value="Unassembled WGS sequence"/>
</dbReference>
<dbReference type="EMBL" id="BSOR01000039">
    <property type="protein sequence ID" value="GLR64894.1"/>
    <property type="molecule type" value="Genomic_DNA"/>
</dbReference>
<proteinExistence type="predicted"/>
<accession>A0ABQ5ZY20</accession>
<keyword evidence="2" id="KW-1185">Reference proteome</keyword>
<reference evidence="2" key="1">
    <citation type="journal article" date="2019" name="Int. J. Syst. Evol. Microbiol.">
        <title>The Global Catalogue of Microorganisms (GCM) 10K type strain sequencing project: providing services to taxonomists for standard genome sequencing and annotation.</title>
        <authorList>
            <consortium name="The Broad Institute Genomics Platform"/>
            <consortium name="The Broad Institute Genome Sequencing Center for Infectious Disease"/>
            <person name="Wu L."/>
            <person name="Ma J."/>
        </authorList>
    </citation>
    <scope>NUCLEOTIDE SEQUENCE [LARGE SCALE GENOMIC DNA]</scope>
    <source>
        <strain evidence="2">NBRC 100033</strain>
    </source>
</reference>
<evidence type="ECO:0008006" key="3">
    <source>
        <dbReference type="Google" id="ProtNLM"/>
    </source>
</evidence>
<gene>
    <name evidence="1" type="ORF">GCM10007878_23320</name>
</gene>